<evidence type="ECO:0000313" key="2">
    <source>
        <dbReference type="Proteomes" id="UP000318478"/>
    </source>
</evidence>
<keyword evidence="2" id="KW-1185">Reference proteome</keyword>
<dbReference type="RefSeq" id="WP_197528163.1">
    <property type="nucleotide sequence ID" value="NZ_SJPO01000012.1"/>
</dbReference>
<organism evidence="1 2">
    <name type="scientific">Posidoniimonas polymericola</name>
    <dbReference type="NCBI Taxonomy" id="2528002"/>
    <lineage>
        <taxon>Bacteria</taxon>
        <taxon>Pseudomonadati</taxon>
        <taxon>Planctomycetota</taxon>
        <taxon>Planctomycetia</taxon>
        <taxon>Pirellulales</taxon>
        <taxon>Lacipirellulaceae</taxon>
        <taxon>Posidoniimonas</taxon>
    </lineage>
</organism>
<evidence type="ECO:0000313" key="1">
    <source>
        <dbReference type="EMBL" id="TWT67672.1"/>
    </source>
</evidence>
<sequence>MLDYLSRYLLLHIAQGVLLSLGAIAFVSGREQSVSAAVYLGSCTISQAIVATRRVAA</sequence>
<accession>A0A5C5Y293</accession>
<dbReference type="EMBL" id="SJPO01000012">
    <property type="protein sequence ID" value="TWT67672.1"/>
    <property type="molecule type" value="Genomic_DNA"/>
</dbReference>
<gene>
    <name evidence="1" type="ORF">Pla123a_42280</name>
</gene>
<protein>
    <submittedName>
        <fullName evidence="1">Uncharacterized protein</fullName>
    </submittedName>
</protein>
<reference evidence="1 2" key="1">
    <citation type="submission" date="2019-02" db="EMBL/GenBank/DDBJ databases">
        <title>Deep-cultivation of Planctomycetes and their phenomic and genomic characterization uncovers novel biology.</title>
        <authorList>
            <person name="Wiegand S."/>
            <person name="Jogler M."/>
            <person name="Boedeker C."/>
            <person name="Pinto D."/>
            <person name="Vollmers J."/>
            <person name="Rivas-Marin E."/>
            <person name="Kohn T."/>
            <person name="Peeters S.H."/>
            <person name="Heuer A."/>
            <person name="Rast P."/>
            <person name="Oberbeckmann S."/>
            <person name="Bunk B."/>
            <person name="Jeske O."/>
            <person name="Meyerdierks A."/>
            <person name="Storesund J.E."/>
            <person name="Kallscheuer N."/>
            <person name="Luecker S."/>
            <person name="Lage O.M."/>
            <person name="Pohl T."/>
            <person name="Merkel B.J."/>
            <person name="Hornburger P."/>
            <person name="Mueller R.-W."/>
            <person name="Bruemmer F."/>
            <person name="Labrenz M."/>
            <person name="Spormann A.M."/>
            <person name="Op Den Camp H."/>
            <person name="Overmann J."/>
            <person name="Amann R."/>
            <person name="Jetten M.S.M."/>
            <person name="Mascher T."/>
            <person name="Medema M.H."/>
            <person name="Devos D.P."/>
            <person name="Kaster A.-K."/>
            <person name="Ovreas L."/>
            <person name="Rohde M."/>
            <person name="Galperin M.Y."/>
            <person name="Jogler C."/>
        </authorList>
    </citation>
    <scope>NUCLEOTIDE SEQUENCE [LARGE SCALE GENOMIC DNA]</scope>
    <source>
        <strain evidence="1 2">Pla123a</strain>
    </source>
</reference>
<dbReference type="Proteomes" id="UP000318478">
    <property type="component" value="Unassembled WGS sequence"/>
</dbReference>
<proteinExistence type="predicted"/>
<name>A0A5C5Y293_9BACT</name>
<comment type="caution">
    <text evidence="1">The sequence shown here is derived from an EMBL/GenBank/DDBJ whole genome shotgun (WGS) entry which is preliminary data.</text>
</comment>
<dbReference type="AlphaFoldDB" id="A0A5C5Y293"/>